<dbReference type="EMBL" id="MNCJ02000326">
    <property type="protein sequence ID" value="KAF5783780.1"/>
    <property type="molecule type" value="Genomic_DNA"/>
</dbReference>
<dbReference type="Proteomes" id="UP000215914">
    <property type="component" value="Unassembled WGS sequence"/>
</dbReference>
<sequence>MLHPISILAINNEDIDELVSYYFFKLVFFKAYLCWLDDLCSTLYKLQQLEEFCS</sequence>
<accession>A0A9K3HTB6</accession>
<evidence type="ECO:0000313" key="1">
    <source>
        <dbReference type="EMBL" id="KAF5783780.1"/>
    </source>
</evidence>
<gene>
    <name evidence="1" type="ORF">HanXRQr2_Chr11g0511811</name>
</gene>
<reference evidence="1" key="2">
    <citation type="submission" date="2020-06" db="EMBL/GenBank/DDBJ databases">
        <title>Helianthus annuus Genome sequencing and assembly Release 2.</title>
        <authorList>
            <person name="Gouzy J."/>
            <person name="Langlade N."/>
            <person name="Munos S."/>
        </authorList>
    </citation>
    <scope>NUCLEOTIDE SEQUENCE</scope>
    <source>
        <tissue evidence="1">Leaves</tissue>
    </source>
</reference>
<organism evidence="1 2">
    <name type="scientific">Helianthus annuus</name>
    <name type="common">Common sunflower</name>
    <dbReference type="NCBI Taxonomy" id="4232"/>
    <lineage>
        <taxon>Eukaryota</taxon>
        <taxon>Viridiplantae</taxon>
        <taxon>Streptophyta</taxon>
        <taxon>Embryophyta</taxon>
        <taxon>Tracheophyta</taxon>
        <taxon>Spermatophyta</taxon>
        <taxon>Magnoliopsida</taxon>
        <taxon>eudicotyledons</taxon>
        <taxon>Gunneridae</taxon>
        <taxon>Pentapetalae</taxon>
        <taxon>asterids</taxon>
        <taxon>campanulids</taxon>
        <taxon>Asterales</taxon>
        <taxon>Asteraceae</taxon>
        <taxon>Asteroideae</taxon>
        <taxon>Heliantheae alliance</taxon>
        <taxon>Heliantheae</taxon>
        <taxon>Helianthus</taxon>
    </lineage>
</organism>
<dbReference type="Gramene" id="mRNA:HanXRQr2_Chr11g0511811">
    <property type="protein sequence ID" value="CDS:HanXRQr2_Chr11g0511811.1"/>
    <property type="gene ID" value="HanXRQr2_Chr11g0511811"/>
</dbReference>
<keyword evidence="2" id="KW-1185">Reference proteome</keyword>
<proteinExistence type="predicted"/>
<reference evidence="1" key="1">
    <citation type="journal article" date="2017" name="Nature">
        <title>The sunflower genome provides insights into oil metabolism, flowering and Asterid evolution.</title>
        <authorList>
            <person name="Badouin H."/>
            <person name="Gouzy J."/>
            <person name="Grassa C.J."/>
            <person name="Murat F."/>
            <person name="Staton S.E."/>
            <person name="Cottret L."/>
            <person name="Lelandais-Briere C."/>
            <person name="Owens G.L."/>
            <person name="Carrere S."/>
            <person name="Mayjonade B."/>
            <person name="Legrand L."/>
            <person name="Gill N."/>
            <person name="Kane N.C."/>
            <person name="Bowers J.E."/>
            <person name="Hubner S."/>
            <person name="Bellec A."/>
            <person name="Berard A."/>
            <person name="Berges H."/>
            <person name="Blanchet N."/>
            <person name="Boniface M.C."/>
            <person name="Brunel D."/>
            <person name="Catrice O."/>
            <person name="Chaidir N."/>
            <person name="Claudel C."/>
            <person name="Donnadieu C."/>
            <person name="Faraut T."/>
            <person name="Fievet G."/>
            <person name="Helmstetter N."/>
            <person name="King M."/>
            <person name="Knapp S.J."/>
            <person name="Lai Z."/>
            <person name="Le Paslier M.C."/>
            <person name="Lippi Y."/>
            <person name="Lorenzon L."/>
            <person name="Mandel J.R."/>
            <person name="Marage G."/>
            <person name="Marchand G."/>
            <person name="Marquand E."/>
            <person name="Bret-Mestries E."/>
            <person name="Morien E."/>
            <person name="Nambeesan S."/>
            <person name="Nguyen T."/>
            <person name="Pegot-Espagnet P."/>
            <person name="Pouilly N."/>
            <person name="Raftis F."/>
            <person name="Sallet E."/>
            <person name="Schiex T."/>
            <person name="Thomas J."/>
            <person name="Vandecasteele C."/>
            <person name="Vares D."/>
            <person name="Vear F."/>
            <person name="Vautrin S."/>
            <person name="Crespi M."/>
            <person name="Mangin B."/>
            <person name="Burke J.M."/>
            <person name="Salse J."/>
            <person name="Munos S."/>
            <person name="Vincourt P."/>
            <person name="Rieseberg L.H."/>
            <person name="Langlade N.B."/>
        </authorList>
    </citation>
    <scope>NUCLEOTIDE SEQUENCE</scope>
    <source>
        <tissue evidence="1">Leaves</tissue>
    </source>
</reference>
<evidence type="ECO:0000313" key="2">
    <source>
        <dbReference type="Proteomes" id="UP000215914"/>
    </source>
</evidence>
<dbReference type="AlphaFoldDB" id="A0A9K3HTB6"/>
<comment type="caution">
    <text evidence="1">The sequence shown here is derived from an EMBL/GenBank/DDBJ whole genome shotgun (WGS) entry which is preliminary data.</text>
</comment>
<name>A0A9K3HTB6_HELAN</name>
<protein>
    <submittedName>
        <fullName evidence="1">Uncharacterized protein</fullName>
    </submittedName>
</protein>